<dbReference type="EMBL" id="QFRJ01000001">
    <property type="protein sequence ID" value="PWH87153.1"/>
    <property type="molecule type" value="Genomic_DNA"/>
</dbReference>
<keyword evidence="1" id="KW-1133">Transmembrane helix</keyword>
<protein>
    <recommendedName>
        <fullName evidence="2">Aerotolerance regulator N-terminal domain-containing protein</fullName>
    </recommendedName>
</protein>
<feature type="transmembrane region" description="Helical" evidence="1">
    <location>
        <begin position="655"/>
        <end position="677"/>
    </location>
</feature>
<dbReference type="InterPro" id="IPR024163">
    <property type="entry name" value="Aerotolerance_reg_N"/>
</dbReference>
<dbReference type="PANTHER" id="PTHR37464">
    <property type="entry name" value="BLL2463 PROTEIN"/>
    <property type="match status" value="1"/>
</dbReference>
<feature type="domain" description="Aerotolerance regulator N-terminal" evidence="2">
    <location>
        <begin position="1"/>
        <end position="76"/>
    </location>
</feature>
<reference evidence="3 4" key="1">
    <citation type="submission" date="2018-05" db="EMBL/GenBank/DDBJ databases">
        <title>Brumimicrobium oceani sp. nov., isolated from coastal sediment.</title>
        <authorList>
            <person name="Kou Y."/>
        </authorList>
    </citation>
    <scope>NUCLEOTIDE SEQUENCE [LARGE SCALE GENOMIC DNA]</scope>
    <source>
        <strain evidence="3 4">C305</strain>
    </source>
</reference>
<comment type="caution">
    <text evidence="3">The sequence shown here is derived from an EMBL/GenBank/DDBJ whole genome shotgun (WGS) entry which is preliminary data.</text>
</comment>
<dbReference type="NCBIfam" id="TIGR02226">
    <property type="entry name" value="two_anch"/>
    <property type="match status" value="1"/>
</dbReference>
<dbReference type="Proteomes" id="UP000245370">
    <property type="component" value="Unassembled WGS sequence"/>
</dbReference>
<dbReference type="RefSeq" id="WP_109358232.1">
    <property type="nucleotide sequence ID" value="NZ_QFRJ01000001.1"/>
</dbReference>
<name>A0A2U2XHA3_9FLAO</name>
<evidence type="ECO:0000313" key="3">
    <source>
        <dbReference type="EMBL" id="PWH87153.1"/>
    </source>
</evidence>
<evidence type="ECO:0000259" key="2">
    <source>
        <dbReference type="Pfam" id="PF07584"/>
    </source>
</evidence>
<reference evidence="3 4" key="2">
    <citation type="submission" date="2018-05" db="EMBL/GenBank/DDBJ databases">
        <authorList>
            <person name="Lanie J.A."/>
            <person name="Ng W.-L."/>
            <person name="Kazmierczak K.M."/>
            <person name="Andrzejewski T.M."/>
            <person name="Davidsen T.M."/>
            <person name="Wayne K.J."/>
            <person name="Tettelin H."/>
            <person name="Glass J.I."/>
            <person name="Rusch D."/>
            <person name="Podicherti R."/>
            <person name="Tsui H.-C.T."/>
            <person name="Winkler M.E."/>
        </authorList>
    </citation>
    <scope>NUCLEOTIDE SEQUENCE [LARGE SCALE GENOMIC DNA]</scope>
    <source>
        <strain evidence="3 4">C305</strain>
    </source>
</reference>
<dbReference type="OrthoDB" id="9810200at2"/>
<dbReference type="InterPro" id="IPR011933">
    <property type="entry name" value="Double_TM_dom"/>
</dbReference>
<accession>A0A2U2XHA3</accession>
<dbReference type="Pfam" id="PF07584">
    <property type="entry name" value="BatA"/>
    <property type="match status" value="1"/>
</dbReference>
<organism evidence="3 4">
    <name type="scientific">Brumimicrobium oceani</name>
    <dbReference type="NCBI Taxonomy" id="2100725"/>
    <lineage>
        <taxon>Bacteria</taxon>
        <taxon>Pseudomonadati</taxon>
        <taxon>Bacteroidota</taxon>
        <taxon>Flavobacteriia</taxon>
        <taxon>Flavobacteriales</taxon>
        <taxon>Crocinitomicaceae</taxon>
        <taxon>Brumimicrobium</taxon>
    </lineage>
</organism>
<evidence type="ECO:0000313" key="4">
    <source>
        <dbReference type="Proteomes" id="UP000245370"/>
    </source>
</evidence>
<keyword evidence="1" id="KW-0812">Transmembrane</keyword>
<gene>
    <name evidence="3" type="ORF">DIT68_02505</name>
</gene>
<feature type="transmembrane region" description="Helical" evidence="1">
    <location>
        <begin position="6"/>
        <end position="26"/>
    </location>
</feature>
<sequence>MNFVYPNILYLLLLLIIPIIIHLFNFRRYKKLYFSSLQFIKKVEKETNATKNLRHYLVLACRMLAFAALILAFAQPYIPTSTQSKSYENLIPIYLDNSYSMSAKGSNGDLLNQAKTTVQQIADAYPKGQRYILVSNALAGTEHRIITRSELEDKLADISLSPISRKITNPLESIKEYLSSIAYSGNLHYYVISDFQNQDLQDTDARIDTTAQYSFLQLEPQIKRNLYIDSIWFDQPFQRVNMNNSLNIRVHNTGNEKLTNIELLLNVGGNRRQSLIDLEPNNNTVVKMNYTDKSSGTKVGTVEVIDQNLYFDNSFHFAYNVEESINVLVINDENSTSFPALVYATDDFYTVQESLVGQLKSNELNEASLIVLNEINAISSGLQTQLNQLAANGVHILIIPSPNFEAKSYNNLMSSFQLPLYRETSAQEIRIGKISSELSFFTGMFDENVDNIRMPPLKKYISSSIYNNSNYNLLIQYENAMPLMVEQANGKNVYALYSAIHPDFNNFGKSALFSSLLLRVGERSQDQLPLSLTIGSSDSYRMRMPKNKESAVLLKQEEIEFIPEMTQNTGFTSISVRNAINNQSIKDGVYTILNGEQELSKLALNYNRYESEMNYATENEITSFFKNLDVKNINTKGISTLTDIQQLTLEKHSEFWRILLILALTFFLLEMLILIFWKV</sequence>
<dbReference type="PANTHER" id="PTHR37464:SF1">
    <property type="entry name" value="BLL2463 PROTEIN"/>
    <property type="match status" value="1"/>
</dbReference>
<proteinExistence type="predicted"/>
<keyword evidence="1" id="KW-0472">Membrane</keyword>
<feature type="transmembrane region" description="Helical" evidence="1">
    <location>
        <begin position="56"/>
        <end position="78"/>
    </location>
</feature>
<dbReference type="AlphaFoldDB" id="A0A2U2XHA3"/>
<keyword evidence="4" id="KW-1185">Reference proteome</keyword>
<evidence type="ECO:0000256" key="1">
    <source>
        <dbReference type="SAM" id="Phobius"/>
    </source>
</evidence>